<dbReference type="EMBL" id="CP054836">
    <property type="protein sequence ID" value="QKV18074.1"/>
    <property type="molecule type" value="Genomic_DNA"/>
</dbReference>
<organism evidence="2 3">
    <name type="scientific">Oricola thermophila</name>
    <dbReference type="NCBI Taxonomy" id="2742145"/>
    <lineage>
        <taxon>Bacteria</taxon>
        <taxon>Pseudomonadati</taxon>
        <taxon>Pseudomonadota</taxon>
        <taxon>Alphaproteobacteria</taxon>
        <taxon>Hyphomicrobiales</taxon>
        <taxon>Ahrensiaceae</taxon>
        <taxon>Oricola</taxon>
    </lineage>
</organism>
<dbReference type="PANTHER" id="PTHR39327:SF1">
    <property type="entry name" value="BLR5470 PROTEIN"/>
    <property type="match status" value="1"/>
</dbReference>
<feature type="chain" id="PRO_5026978170" evidence="1">
    <location>
        <begin position="25"/>
        <end position="200"/>
    </location>
</feature>
<dbReference type="PANTHER" id="PTHR39327">
    <property type="match status" value="1"/>
</dbReference>
<accession>A0A6N1VAU8</accession>
<keyword evidence="3" id="KW-1185">Reference proteome</keyword>
<dbReference type="Pfam" id="PF06035">
    <property type="entry name" value="Peptidase_C93"/>
    <property type="match status" value="1"/>
</dbReference>
<sequence length="200" mass="22603">MVILKKKKLTLAFFAAAFAFGASAAGAHAAPMKLGRQTSQPIGHYEFCQQVPEDCRAVGRNVAPDRLTPEKWKTLVRVNAAINATIVPRTDMEMWGREEVWSYPVKYGDCEDYVLLKRHELIQAGFNPGNLLITVVLQPNGDGHAVLTVRTDHGDFILDNLVGNVLDWRDTRYHYLKRQSSVNSGRWVEIVDERRNIARN</sequence>
<protein>
    <submittedName>
        <fullName evidence="2">Transglutaminase-like cysteine peptidase</fullName>
    </submittedName>
</protein>
<name>A0A6N1VAU8_9HYPH</name>
<evidence type="ECO:0000313" key="3">
    <source>
        <dbReference type="Proteomes" id="UP000509367"/>
    </source>
</evidence>
<dbReference type="KEGG" id="orm:HTY61_06180"/>
<gene>
    <name evidence="2" type="ORF">HTY61_06180</name>
</gene>
<feature type="signal peptide" evidence="1">
    <location>
        <begin position="1"/>
        <end position="24"/>
    </location>
</feature>
<dbReference type="InterPro" id="IPR010319">
    <property type="entry name" value="Transglutaminase-like_Cys_pept"/>
</dbReference>
<proteinExistence type="predicted"/>
<dbReference type="RefSeq" id="WP_175275970.1">
    <property type="nucleotide sequence ID" value="NZ_CP054836.1"/>
</dbReference>
<dbReference type="AlphaFoldDB" id="A0A6N1VAU8"/>
<evidence type="ECO:0000256" key="1">
    <source>
        <dbReference type="SAM" id="SignalP"/>
    </source>
</evidence>
<keyword evidence="1" id="KW-0732">Signal</keyword>
<evidence type="ECO:0000313" key="2">
    <source>
        <dbReference type="EMBL" id="QKV18074.1"/>
    </source>
</evidence>
<dbReference type="Gene3D" id="3.10.620.30">
    <property type="match status" value="1"/>
</dbReference>
<dbReference type="Proteomes" id="UP000509367">
    <property type="component" value="Chromosome"/>
</dbReference>
<reference evidence="2 3" key="1">
    <citation type="submission" date="2020-06" db="EMBL/GenBank/DDBJ databases">
        <title>Oricola thermophila sp. nov. isolated from a tidal sediments.</title>
        <authorList>
            <person name="Kwon K.K."/>
            <person name="Yang S.-H."/>
            <person name="Park M.-J."/>
        </authorList>
    </citation>
    <scope>NUCLEOTIDE SEQUENCE [LARGE SCALE GENOMIC DNA]</scope>
    <source>
        <strain evidence="2 3">MEBiC13590</strain>
    </source>
</reference>